<keyword evidence="6" id="KW-1185">Reference proteome</keyword>
<evidence type="ECO:0000313" key="6">
    <source>
        <dbReference type="Proteomes" id="UP001303046"/>
    </source>
</evidence>
<dbReference type="CDD" id="cd00053">
    <property type="entry name" value="EGF"/>
    <property type="match status" value="1"/>
</dbReference>
<dbReference type="SUPFAM" id="SSF56496">
    <property type="entry name" value="Fibrinogen C-terminal domain-like"/>
    <property type="match status" value="1"/>
</dbReference>
<dbReference type="InterPro" id="IPR002181">
    <property type="entry name" value="Fibrinogen_a/b/g_C_dom"/>
</dbReference>
<dbReference type="Pfam" id="PF12947">
    <property type="entry name" value="EGF_3"/>
    <property type="match status" value="1"/>
</dbReference>
<dbReference type="InterPro" id="IPR024731">
    <property type="entry name" value="NELL2-like_EGF"/>
</dbReference>
<dbReference type="PROSITE" id="PS50026">
    <property type="entry name" value="EGF_3"/>
    <property type="match status" value="1"/>
</dbReference>
<keyword evidence="2" id="KW-1015">Disulfide bond</keyword>
<dbReference type="EMBL" id="JAVFWL010000003">
    <property type="protein sequence ID" value="KAK6744534.1"/>
    <property type="molecule type" value="Genomic_DNA"/>
</dbReference>
<gene>
    <name evidence="5" type="primary">Necator_chrIII.g12091</name>
    <name evidence="5" type="ORF">RB195_011325</name>
</gene>
<dbReference type="InterPro" id="IPR014716">
    <property type="entry name" value="Fibrinogen_a/b/g_C_1"/>
</dbReference>
<name>A0ABR1D219_NECAM</name>
<dbReference type="Gene3D" id="2.10.25.10">
    <property type="entry name" value="Laminin"/>
    <property type="match status" value="1"/>
</dbReference>
<comment type="caution">
    <text evidence="3">Lacks conserved residue(s) required for the propagation of feature annotation.</text>
</comment>
<comment type="caution">
    <text evidence="5">The sequence shown here is derived from an EMBL/GenBank/DDBJ whole genome shotgun (WGS) entry which is preliminary data.</text>
</comment>
<dbReference type="InterPro" id="IPR036056">
    <property type="entry name" value="Fibrinogen-like_C"/>
</dbReference>
<evidence type="ECO:0000259" key="4">
    <source>
        <dbReference type="PROSITE" id="PS50026"/>
    </source>
</evidence>
<evidence type="ECO:0000256" key="3">
    <source>
        <dbReference type="PROSITE-ProRule" id="PRU00076"/>
    </source>
</evidence>
<dbReference type="Pfam" id="PF00147">
    <property type="entry name" value="Fibrinogen_C"/>
    <property type="match status" value="1"/>
</dbReference>
<dbReference type="PROSITE" id="PS01186">
    <property type="entry name" value="EGF_2"/>
    <property type="match status" value="1"/>
</dbReference>
<evidence type="ECO:0000256" key="1">
    <source>
        <dbReference type="ARBA" id="ARBA00022536"/>
    </source>
</evidence>
<feature type="domain" description="EGF-like" evidence="4">
    <location>
        <begin position="124"/>
        <end position="163"/>
    </location>
</feature>
<sequence length="251" mass="27092">MKTKSLGSLELQLMYSISGTWLLRDAVKVRFRRRDLTCGTNALAVNVLHIQIGANDDSATFTDAYGSVPQLCNPLKSIAAVASTAASQPQCDICSSQPCLNVKYSSGVFYIQNDQMVEVIYNVAGSLCVQRYGCDQYATCTVSGEAMSCVCLPGFTGNGTTCVDIDECLDPTTCNANKGYGNCTNTIDGGGWTLMSADHGNGMAGKTYKEYIDGFGTPSYQQVWLGLDLLNGMTNYENTSMRLSQLFNTSY</sequence>
<accession>A0ABR1D219</accession>
<reference evidence="5 6" key="1">
    <citation type="submission" date="2023-08" db="EMBL/GenBank/DDBJ databases">
        <title>A Necator americanus chromosomal reference genome.</title>
        <authorList>
            <person name="Ilik V."/>
            <person name="Petrzelkova K.J."/>
            <person name="Pardy F."/>
            <person name="Fuh T."/>
            <person name="Niatou-Singa F.S."/>
            <person name="Gouil Q."/>
            <person name="Baker L."/>
            <person name="Ritchie M.E."/>
            <person name="Jex A.R."/>
            <person name="Gazzola D."/>
            <person name="Li H."/>
            <person name="Toshio Fujiwara R."/>
            <person name="Zhan B."/>
            <person name="Aroian R.V."/>
            <person name="Pafco B."/>
            <person name="Schwarz E.M."/>
        </authorList>
    </citation>
    <scope>NUCLEOTIDE SEQUENCE [LARGE SCALE GENOMIC DNA]</scope>
    <source>
        <strain evidence="5 6">Aroian</strain>
        <tissue evidence="5">Whole animal</tissue>
    </source>
</reference>
<dbReference type="Proteomes" id="UP001303046">
    <property type="component" value="Unassembled WGS sequence"/>
</dbReference>
<evidence type="ECO:0000313" key="5">
    <source>
        <dbReference type="EMBL" id="KAK6744534.1"/>
    </source>
</evidence>
<evidence type="ECO:0000256" key="2">
    <source>
        <dbReference type="ARBA" id="ARBA00023157"/>
    </source>
</evidence>
<dbReference type="InterPro" id="IPR000742">
    <property type="entry name" value="EGF"/>
</dbReference>
<protein>
    <recommendedName>
        <fullName evidence="4">EGF-like domain-containing protein</fullName>
    </recommendedName>
</protein>
<keyword evidence="1 3" id="KW-0245">EGF-like domain</keyword>
<dbReference type="Gene3D" id="3.90.215.10">
    <property type="entry name" value="Gamma Fibrinogen, chain A, domain 1"/>
    <property type="match status" value="1"/>
</dbReference>
<proteinExistence type="predicted"/>
<organism evidence="5 6">
    <name type="scientific">Necator americanus</name>
    <name type="common">Human hookworm</name>
    <dbReference type="NCBI Taxonomy" id="51031"/>
    <lineage>
        <taxon>Eukaryota</taxon>
        <taxon>Metazoa</taxon>
        <taxon>Ecdysozoa</taxon>
        <taxon>Nematoda</taxon>
        <taxon>Chromadorea</taxon>
        <taxon>Rhabditida</taxon>
        <taxon>Rhabditina</taxon>
        <taxon>Rhabditomorpha</taxon>
        <taxon>Strongyloidea</taxon>
        <taxon>Ancylostomatidae</taxon>
        <taxon>Bunostominae</taxon>
        <taxon>Necator</taxon>
    </lineage>
</organism>